<dbReference type="EMBL" id="KN831965">
    <property type="protein sequence ID" value="KIO05749.1"/>
    <property type="molecule type" value="Genomic_DNA"/>
</dbReference>
<gene>
    <name evidence="2" type="ORF">M404DRAFT_999478</name>
</gene>
<organism evidence="2 3">
    <name type="scientific">Pisolithus tinctorius Marx 270</name>
    <dbReference type="NCBI Taxonomy" id="870435"/>
    <lineage>
        <taxon>Eukaryota</taxon>
        <taxon>Fungi</taxon>
        <taxon>Dikarya</taxon>
        <taxon>Basidiomycota</taxon>
        <taxon>Agaricomycotina</taxon>
        <taxon>Agaricomycetes</taxon>
        <taxon>Agaricomycetidae</taxon>
        <taxon>Boletales</taxon>
        <taxon>Sclerodermatineae</taxon>
        <taxon>Pisolithaceae</taxon>
        <taxon>Pisolithus</taxon>
    </lineage>
</organism>
<proteinExistence type="predicted"/>
<dbReference type="Proteomes" id="UP000054217">
    <property type="component" value="Unassembled WGS sequence"/>
</dbReference>
<dbReference type="HOGENOM" id="CLU_2980061_0_0_1"/>
<feature type="compositionally biased region" description="Basic and acidic residues" evidence="1">
    <location>
        <begin position="45"/>
        <end position="58"/>
    </location>
</feature>
<evidence type="ECO:0000313" key="2">
    <source>
        <dbReference type="EMBL" id="KIO05749.1"/>
    </source>
</evidence>
<evidence type="ECO:0000256" key="1">
    <source>
        <dbReference type="SAM" id="MobiDB-lite"/>
    </source>
</evidence>
<protein>
    <submittedName>
        <fullName evidence="2">Uncharacterized protein</fullName>
    </submittedName>
</protein>
<reference evidence="3" key="2">
    <citation type="submission" date="2015-01" db="EMBL/GenBank/DDBJ databases">
        <title>Evolutionary Origins and Diversification of the Mycorrhizal Mutualists.</title>
        <authorList>
            <consortium name="DOE Joint Genome Institute"/>
            <consortium name="Mycorrhizal Genomics Consortium"/>
            <person name="Kohler A."/>
            <person name="Kuo A."/>
            <person name="Nagy L.G."/>
            <person name="Floudas D."/>
            <person name="Copeland A."/>
            <person name="Barry K.W."/>
            <person name="Cichocki N."/>
            <person name="Veneault-Fourrey C."/>
            <person name="LaButti K."/>
            <person name="Lindquist E.A."/>
            <person name="Lipzen A."/>
            <person name="Lundell T."/>
            <person name="Morin E."/>
            <person name="Murat C."/>
            <person name="Riley R."/>
            <person name="Ohm R."/>
            <person name="Sun H."/>
            <person name="Tunlid A."/>
            <person name="Henrissat B."/>
            <person name="Grigoriev I.V."/>
            <person name="Hibbett D.S."/>
            <person name="Martin F."/>
        </authorList>
    </citation>
    <scope>NUCLEOTIDE SEQUENCE [LARGE SCALE GENOMIC DNA]</scope>
    <source>
        <strain evidence="3">Marx 270</strain>
    </source>
</reference>
<accession>A0A0C3PDA1</accession>
<sequence>MKNAVARTHFIETSPRRSLRAKVAHHLNARISSIVSEESSKALGRSKEDSEGHATRQR</sequence>
<dbReference type="InParanoid" id="A0A0C3PDA1"/>
<feature type="region of interest" description="Disordered" evidence="1">
    <location>
        <begin position="36"/>
        <end position="58"/>
    </location>
</feature>
<evidence type="ECO:0000313" key="3">
    <source>
        <dbReference type="Proteomes" id="UP000054217"/>
    </source>
</evidence>
<name>A0A0C3PDA1_PISTI</name>
<dbReference type="AlphaFoldDB" id="A0A0C3PDA1"/>
<keyword evidence="3" id="KW-1185">Reference proteome</keyword>
<reference evidence="2 3" key="1">
    <citation type="submission" date="2014-04" db="EMBL/GenBank/DDBJ databases">
        <authorList>
            <consortium name="DOE Joint Genome Institute"/>
            <person name="Kuo A."/>
            <person name="Kohler A."/>
            <person name="Costa M.D."/>
            <person name="Nagy L.G."/>
            <person name="Floudas D."/>
            <person name="Copeland A."/>
            <person name="Barry K.W."/>
            <person name="Cichocki N."/>
            <person name="Veneault-Fourrey C."/>
            <person name="LaButti K."/>
            <person name="Lindquist E.A."/>
            <person name="Lipzen A."/>
            <person name="Lundell T."/>
            <person name="Morin E."/>
            <person name="Murat C."/>
            <person name="Sun H."/>
            <person name="Tunlid A."/>
            <person name="Henrissat B."/>
            <person name="Grigoriev I.V."/>
            <person name="Hibbett D.S."/>
            <person name="Martin F."/>
            <person name="Nordberg H.P."/>
            <person name="Cantor M.N."/>
            <person name="Hua S.X."/>
        </authorList>
    </citation>
    <scope>NUCLEOTIDE SEQUENCE [LARGE SCALE GENOMIC DNA]</scope>
    <source>
        <strain evidence="2 3">Marx 270</strain>
    </source>
</reference>